<evidence type="ECO:0000256" key="7">
    <source>
        <dbReference type="ARBA" id="ARBA00023180"/>
    </source>
</evidence>
<dbReference type="Gene3D" id="2.60.120.10">
    <property type="entry name" value="Jelly Rolls"/>
    <property type="match status" value="1"/>
</dbReference>
<dbReference type="GO" id="GO:0030552">
    <property type="term" value="F:cAMP binding"/>
    <property type="evidence" value="ECO:0007669"/>
    <property type="project" value="TreeGrafter"/>
</dbReference>
<dbReference type="GO" id="GO:0007155">
    <property type="term" value="P:cell adhesion"/>
    <property type="evidence" value="ECO:0007669"/>
    <property type="project" value="UniProtKB-KW"/>
</dbReference>
<evidence type="ECO:0000256" key="8">
    <source>
        <dbReference type="SAM" id="Phobius"/>
    </source>
</evidence>
<evidence type="ECO:0000256" key="3">
    <source>
        <dbReference type="ARBA" id="ARBA00022427"/>
    </source>
</evidence>
<keyword evidence="6" id="KW-0965">Cell junction</keyword>
<organism evidence="9">
    <name type="scientific">Pinguiococcus pyrenoidosus</name>
    <dbReference type="NCBI Taxonomy" id="172671"/>
    <lineage>
        <taxon>Eukaryota</taxon>
        <taxon>Sar</taxon>
        <taxon>Stramenopiles</taxon>
        <taxon>Ochrophyta</taxon>
        <taxon>Pinguiophyceae</taxon>
        <taxon>Pinguiochrysidales</taxon>
        <taxon>Pinguiochrysidaceae</taxon>
        <taxon>Pinguiococcus</taxon>
    </lineage>
</organism>
<comment type="subcellular location">
    <subcellularLocation>
        <location evidence="2">Cell junction</location>
        <location evidence="2">Tight junction</location>
    </subcellularLocation>
    <subcellularLocation>
        <location evidence="1">Lateral cell membrane</location>
    </subcellularLocation>
</comment>
<dbReference type="InterPro" id="IPR006916">
    <property type="entry name" value="POPDC1-3"/>
</dbReference>
<evidence type="ECO:0000256" key="4">
    <source>
        <dbReference type="ARBA" id="ARBA00022473"/>
    </source>
</evidence>
<feature type="transmembrane region" description="Helical" evidence="8">
    <location>
        <begin position="117"/>
        <end position="138"/>
    </location>
</feature>
<dbReference type="AlphaFoldDB" id="A0A7R9U131"/>
<keyword evidence="4" id="KW-0217">Developmental protein</keyword>
<keyword evidence="7" id="KW-0325">Glycoprotein</keyword>
<keyword evidence="5" id="KW-0130">Cell adhesion</keyword>
<proteinExistence type="predicted"/>
<dbReference type="PANTHER" id="PTHR12101">
    <property type="entry name" value="POPEYE DOMAIN CONTAINING PROTEIN"/>
    <property type="match status" value="1"/>
</dbReference>
<keyword evidence="8" id="KW-1133">Transmembrane helix</keyword>
<sequence>MLSLRVCRIRRFGGSRSRPLSSDPLRPNLQATDIVAMKRRKRLYMAPWKFGYRTALLAHPKHWDLGTWLVNLASTIQLIGFTMSDIVLLRTLSICSSTLWIIFYIRQLRILGKAMRVPLAWVTTFFFVHSTMLAVHLIRNSDTGMRFTREEMDLFEEHFLPTGMKPRHFRKLLNVAIWVDYPKGADIVHERDPLSCLAIIVKGRVVGYKNGVRLQAISSFPGAKDLRPAGDAGAWIGDIGWLEDFSKRTRMRKNSTATDRQLEEGQRIAQRMRQEVEIQSSQLEAMVRGENELEAAPSSAVAQGAPKPAEQALARKRAAEGNGKVLDKAIVGRADATSILRPYRNWPNPTLEPPVQICRGTPKALYTYRAKTSSRALVFHHSKLEALLQSDPELKTAFLASATAAVVGKIVNLSDQTALQHYRENLRAVLFNGKLLPEEKKFLREFRRKHAVTYEEHIKMLNTLGWSEDEFNDGAQARTLRGVEKKTYERIQRRKSTLLRHDTELQELAEDHDAVDDGSQ</sequence>
<evidence type="ECO:0000256" key="1">
    <source>
        <dbReference type="ARBA" id="ARBA00004124"/>
    </source>
</evidence>
<feature type="transmembrane region" description="Helical" evidence="8">
    <location>
        <begin position="87"/>
        <end position="105"/>
    </location>
</feature>
<evidence type="ECO:0000313" key="9">
    <source>
        <dbReference type="EMBL" id="CAD8251100.1"/>
    </source>
</evidence>
<gene>
    <name evidence="9" type="ORF">PPYR1160_LOCUS591</name>
</gene>
<evidence type="ECO:0008006" key="10">
    <source>
        <dbReference type="Google" id="ProtNLM"/>
    </source>
</evidence>
<protein>
    <recommendedName>
        <fullName evidence="10">Cyclic nucleotide-binding domain-containing protein</fullName>
    </recommendedName>
</protein>
<keyword evidence="8" id="KW-0812">Transmembrane</keyword>
<dbReference type="InterPro" id="IPR014710">
    <property type="entry name" value="RmlC-like_jellyroll"/>
</dbReference>
<dbReference type="InterPro" id="IPR018490">
    <property type="entry name" value="cNMP-bd_dom_sf"/>
</dbReference>
<dbReference type="PANTHER" id="PTHR12101:SF17">
    <property type="entry name" value="BLOOD VESSEL EPICARDIAL SUBSTANCE"/>
    <property type="match status" value="1"/>
</dbReference>
<dbReference type="GO" id="GO:0005923">
    <property type="term" value="C:bicellular tight junction"/>
    <property type="evidence" value="ECO:0007669"/>
    <property type="project" value="UniProtKB-SubCell"/>
</dbReference>
<keyword evidence="8" id="KW-0472">Membrane</keyword>
<dbReference type="SUPFAM" id="SSF51206">
    <property type="entry name" value="cAMP-binding domain-like"/>
    <property type="match status" value="1"/>
</dbReference>
<keyword evidence="3" id="KW-0796">Tight junction</keyword>
<name>A0A7R9U131_9STRA</name>
<dbReference type="EMBL" id="HBEA01000796">
    <property type="protein sequence ID" value="CAD8251100.1"/>
    <property type="molecule type" value="Transcribed_RNA"/>
</dbReference>
<evidence type="ECO:0000256" key="2">
    <source>
        <dbReference type="ARBA" id="ARBA00004435"/>
    </source>
</evidence>
<dbReference type="GO" id="GO:0016328">
    <property type="term" value="C:lateral plasma membrane"/>
    <property type="evidence" value="ECO:0007669"/>
    <property type="project" value="UniProtKB-SubCell"/>
</dbReference>
<evidence type="ECO:0000256" key="6">
    <source>
        <dbReference type="ARBA" id="ARBA00022949"/>
    </source>
</evidence>
<accession>A0A7R9U131</accession>
<reference evidence="9" key="1">
    <citation type="submission" date="2021-01" db="EMBL/GenBank/DDBJ databases">
        <authorList>
            <person name="Corre E."/>
            <person name="Pelletier E."/>
            <person name="Niang G."/>
            <person name="Scheremetjew M."/>
            <person name="Finn R."/>
            <person name="Kale V."/>
            <person name="Holt S."/>
            <person name="Cochrane G."/>
            <person name="Meng A."/>
            <person name="Brown T."/>
            <person name="Cohen L."/>
        </authorList>
    </citation>
    <scope>NUCLEOTIDE SEQUENCE</scope>
    <source>
        <strain evidence="9">CCMP2078</strain>
    </source>
</reference>
<evidence type="ECO:0000256" key="5">
    <source>
        <dbReference type="ARBA" id="ARBA00022889"/>
    </source>
</evidence>